<dbReference type="GO" id="GO:0052636">
    <property type="term" value="F:arabinosyltransferase activity"/>
    <property type="evidence" value="ECO:0007669"/>
    <property type="project" value="TreeGrafter"/>
</dbReference>
<feature type="signal peptide" evidence="1">
    <location>
        <begin position="1"/>
        <end position="22"/>
    </location>
</feature>
<feature type="chain" id="PRO_5031259330" evidence="1">
    <location>
        <begin position="23"/>
        <end position="205"/>
    </location>
</feature>
<dbReference type="AlphaFoldDB" id="A0A7S0QXJ7"/>
<organism evidence="2">
    <name type="scientific">Pyramimonas obovata</name>
    <dbReference type="NCBI Taxonomy" id="1411642"/>
    <lineage>
        <taxon>Eukaryota</taxon>
        <taxon>Viridiplantae</taxon>
        <taxon>Chlorophyta</taxon>
        <taxon>Pyramimonadophyceae</taxon>
        <taxon>Pyramimonadales</taxon>
        <taxon>Pyramimonadaceae</taxon>
        <taxon>Pyramimonas</taxon>
        <taxon>Pyramimonas incertae sedis</taxon>
    </lineage>
</organism>
<evidence type="ECO:0000313" key="2">
    <source>
        <dbReference type="EMBL" id="CAD8654568.1"/>
    </source>
</evidence>
<gene>
    <name evidence="2" type="ORF">POBO1169_LOCUS3521</name>
</gene>
<proteinExistence type="predicted"/>
<name>A0A7S0QXJ7_9CHLO</name>
<dbReference type="PANTHER" id="PTHR46936:SF1">
    <property type="entry name" value="ARABINOSYLTRANSFERASE XEG113"/>
    <property type="match status" value="1"/>
</dbReference>
<accession>A0A7S0QXJ7</accession>
<dbReference type="InterPro" id="IPR053250">
    <property type="entry name" value="Glycosyltransferase_77"/>
</dbReference>
<keyword evidence="1" id="KW-0732">Signal</keyword>
<protein>
    <submittedName>
        <fullName evidence="2">Uncharacterized protein</fullName>
    </submittedName>
</protein>
<dbReference type="GO" id="GO:0052325">
    <property type="term" value="P:cell wall pectin biosynthetic process"/>
    <property type="evidence" value="ECO:0007669"/>
    <property type="project" value="TreeGrafter"/>
</dbReference>
<dbReference type="PANTHER" id="PTHR46936">
    <property type="entry name" value="ARABINOSYLTRANSFERASE XEG113"/>
    <property type="match status" value="1"/>
</dbReference>
<reference evidence="2" key="1">
    <citation type="submission" date="2021-01" db="EMBL/GenBank/DDBJ databases">
        <authorList>
            <person name="Corre E."/>
            <person name="Pelletier E."/>
            <person name="Niang G."/>
            <person name="Scheremetjew M."/>
            <person name="Finn R."/>
            <person name="Kale V."/>
            <person name="Holt S."/>
            <person name="Cochrane G."/>
            <person name="Meng A."/>
            <person name="Brown T."/>
            <person name="Cohen L."/>
        </authorList>
    </citation>
    <scope>NUCLEOTIDE SEQUENCE</scope>
    <source>
        <strain evidence="2">CCMP722</strain>
    </source>
</reference>
<sequence length="205" mass="23282">MRSALGMALALGRSLVLPPLWCGVDRVWFPHRGVFPGSQLTLPFQCPVDHVIEIQRFVTTEPKFKVLEHSFLDNPRVDPQWKQSQVDVYPGIDLQWGANASAVRAALGKHAQRNVLRFESVIERTKDGGHRDVFRGFDDPGESNMFEQRLMHAGGVWGTAMSRPGHVHYDFFADRVPWTDKLRRFRNTTWTIAPGEQSFGSKIKG</sequence>
<dbReference type="GO" id="GO:0005794">
    <property type="term" value="C:Golgi apparatus"/>
    <property type="evidence" value="ECO:0007669"/>
    <property type="project" value="TreeGrafter"/>
</dbReference>
<evidence type="ECO:0000256" key="1">
    <source>
        <dbReference type="SAM" id="SignalP"/>
    </source>
</evidence>
<dbReference type="EMBL" id="HBFA01006747">
    <property type="protein sequence ID" value="CAD8654568.1"/>
    <property type="molecule type" value="Transcribed_RNA"/>
</dbReference>